<feature type="region of interest" description="Disordered" evidence="1">
    <location>
        <begin position="241"/>
        <end position="268"/>
    </location>
</feature>
<feature type="region of interest" description="Disordered" evidence="1">
    <location>
        <begin position="199"/>
        <end position="223"/>
    </location>
</feature>
<evidence type="ECO:0000259" key="3">
    <source>
        <dbReference type="Pfam" id="PF08508"/>
    </source>
</evidence>
<keyword evidence="2" id="KW-1133">Transmembrane helix</keyword>
<organism evidence="4 5">
    <name type="scientific">Collybia nuda</name>
    <dbReference type="NCBI Taxonomy" id="64659"/>
    <lineage>
        <taxon>Eukaryota</taxon>
        <taxon>Fungi</taxon>
        <taxon>Dikarya</taxon>
        <taxon>Basidiomycota</taxon>
        <taxon>Agaricomycotina</taxon>
        <taxon>Agaricomycetes</taxon>
        <taxon>Agaricomycetidae</taxon>
        <taxon>Agaricales</taxon>
        <taxon>Tricholomatineae</taxon>
        <taxon>Clitocybaceae</taxon>
        <taxon>Collybia</taxon>
    </lineage>
</organism>
<name>A0A9P6CGC5_9AGAR</name>
<evidence type="ECO:0000256" key="1">
    <source>
        <dbReference type="SAM" id="MobiDB-lite"/>
    </source>
</evidence>
<keyword evidence="2" id="KW-0472">Membrane</keyword>
<evidence type="ECO:0000256" key="2">
    <source>
        <dbReference type="SAM" id="Phobius"/>
    </source>
</evidence>
<feature type="compositionally biased region" description="Gly residues" evidence="1">
    <location>
        <begin position="243"/>
        <end position="252"/>
    </location>
</feature>
<dbReference type="PANTHER" id="PTHR39405">
    <property type="entry name" value="DSC E3 UBIQUITIN LIGASE COMPLEX SUBUNIT 4"/>
    <property type="match status" value="1"/>
</dbReference>
<evidence type="ECO:0000313" key="5">
    <source>
        <dbReference type="Proteomes" id="UP000807353"/>
    </source>
</evidence>
<feature type="domain" description="DUF1746" evidence="3">
    <location>
        <begin position="15"/>
        <end position="119"/>
    </location>
</feature>
<evidence type="ECO:0000313" key="4">
    <source>
        <dbReference type="EMBL" id="KAF9465081.1"/>
    </source>
</evidence>
<dbReference type="InterPro" id="IPR013715">
    <property type="entry name" value="DUF1746"/>
</dbReference>
<dbReference type="GO" id="GO:0032933">
    <property type="term" value="P:SREBP signaling pathway"/>
    <property type="evidence" value="ECO:0007669"/>
    <property type="project" value="InterPro"/>
</dbReference>
<comment type="caution">
    <text evidence="4">The sequence shown here is derived from an EMBL/GenBank/DDBJ whole genome shotgun (WGS) entry which is preliminary data.</text>
</comment>
<keyword evidence="5" id="KW-1185">Reference proteome</keyword>
<gene>
    <name evidence="4" type="ORF">BDZ94DRAFT_1255257</name>
</gene>
<dbReference type="AlphaFoldDB" id="A0A9P6CGC5"/>
<dbReference type="PANTHER" id="PTHR39405:SF1">
    <property type="entry name" value="DSC E3 UBIQUITIN LIGASE COMPLEX SUBUNIT 4"/>
    <property type="match status" value="1"/>
</dbReference>
<dbReference type="Proteomes" id="UP000807353">
    <property type="component" value="Unassembled WGS sequence"/>
</dbReference>
<feature type="transmembrane region" description="Helical" evidence="2">
    <location>
        <begin position="20"/>
        <end position="42"/>
    </location>
</feature>
<sequence length="268" mass="29433">MHKHHHAQRQHIILSLDALLYQLHTLSFILSPSIWSFLCRLASQFQCSKPRDLDATASRSLRFFFANIVLFNMPSLWFHATQGAMEGRAIILDFVGLAYVPSKVQLLGLDFLIIFLQMVLTTIAYETSLFDSSQDSNTPDMLLPIPNSPGFLPTSSAVSSSHQSTLLSTSMSQHTKSYPPYTASSYVVDLRLAPIIARLRDPAPPPSSNNLDQTLPLPNTTPWPLPAGMRMLMRAGERMGRVGEAGPGGGGLTANTNRVPGGLDTRDE</sequence>
<dbReference type="InterPro" id="IPR038967">
    <property type="entry name" value="Dsc4-like"/>
</dbReference>
<dbReference type="GO" id="GO:0005783">
    <property type="term" value="C:endoplasmic reticulum"/>
    <property type="evidence" value="ECO:0007669"/>
    <property type="project" value="TreeGrafter"/>
</dbReference>
<proteinExistence type="predicted"/>
<feature type="transmembrane region" description="Helical" evidence="2">
    <location>
        <begin position="63"/>
        <end position="84"/>
    </location>
</feature>
<dbReference type="GO" id="GO:0044695">
    <property type="term" value="C:Dsc E3 ubiquitin ligase complex"/>
    <property type="evidence" value="ECO:0007669"/>
    <property type="project" value="InterPro"/>
</dbReference>
<reference evidence="4" key="1">
    <citation type="submission" date="2020-11" db="EMBL/GenBank/DDBJ databases">
        <authorList>
            <consortium name="DOE Joint Genome Institute"/>
            <person name="Ahrendt S."/>
            <person name="Riley R."/>
            <person name="Andreopoulos W."/>
            <person name="Labutti K."/>
            <person name="Pangilinan J."/>
            <person name="Ruiz-Duenas F.J."/>
            <person name="Barrasa J.M."/>
            <person name="Sanchez-Garcia M."/>
            <person name="Camarero S."/>
            <person name="Miyauchi S."/>
            <person name="Serrano A."/>
            <person name="Linde D."/>
            <person name="Babiker R."/>
            <person name="Drula E."/>
            <person name="Ayuso-Fernandez I."/>
            <person name="Pacheco R."/>
            <person name="Padilla G."/>
            <person name="Ferreira P."/>
            <person name="Barriuso J."/>
            <person name="Kellner H."/>
            <person name="Castanera R."/>
            <person name="Alfaro M."/>
            <person name="Ramirez L."/>
            <person name="Pisabarro A.G."/>
            <person name="Kuo A."/>
            <person name="Tritt A."/>
            <person name="Lipzen A."/>
            <person name="He G."/>
            <person name="Yan M."/>
            <person name="Ng V."/>
            <person name="Cullen D."/>
            <person name="Martin F."/>
            <person name="Rosso M.-N."/>
            <person name="Henrissat B."/>
            <person name="Hibbett D."/>
            <person name="Martinez A.T."/>
            <person name="Grigoriev I.V."/>
        </authorList>
    </citation>
    <scope>NUCLEOTIDE SEQUENCE</scope>
    <source>
        <strain evidence="4">CBS 247.69</strain>
    </source>
</reference>
<protein>
    <recommendedName>
        <fullName evidence="3">DUF1746 domain-containing protein</fullName>
    </recommendedName>
</protein>
<keyword evidence="2" id="KW-0812">Transmembrane</keyword>
<dbReference type="Pfam" id="PF08508">
    <property type="entry name" value="DUF1746"/>
    <property type="match status" value="1"/>
</dbReference>
<dbReference type="OrthoDB" id="5428737at2759"/>
<dbReference type="EMBL" id="MU150250">
    <property type="protein sequence ID" value="KAF9465081.1"/>
    <property type="molecule type" value="Genomic_DNA"/>
</dbReference>
<accession>A0A9P6CGC5</accession>